<evidence type="ECO:0000256" key="3">
    <source>
        <dbReference type="HAMAP-Rule" id="MF_01385"/>
    </source>
</evidence>
<organism evidence="4 5">
    <name type="scientific">Cycloclasticus pugetii</name>
    <dbReference type="NCBI Taxonomy" id="34068"/>
    <lineage>
        <taxon>Bacteria</taxon>
        <taxon>Pseudomonadati</taxon>
        <taxon>Pseudomonadota</taxon>
        <taxon>Gammaproteobacteria</taxon>
        <taxon>Thiotrichales</taxon>
        <taxon>Piscirickettsiaceae</taxon>
        <taxon>Cycloclasticus</taxon>
    </lineage>
</organism>
<name>A0AB33Z1C8_9GAMM</name>
<dbReference type="HAMAP" id="MF_01385">
    <property type="entry name" value="UreF"/>
    <property type="match status" value="1"/>
</dbReference>
<comment type="subunit">
    <text evidence="3">UreD, UreF and UreG form a complex that acts as a GTP-hydrolysis-dependent molecular chaperone, activating the urease apoprotein by helping to assemble the nickel containing metallocenter of UreC. The UreE protein probably delivers the nickel.</text>
</comment>
<proteinExistence type="inferred from homology"/>
<comment type="function">
    <text evidence="3">Required for maturation of urease via the functional incorporation of the urease nickel metallocenter.</text>
</comment>
<dbReference type="GO" id="GO:0005737">
    <property type="term" value="C:cytoplasm"/>
    <property type="evidence" value="ECO:0007669"/>
    <property type="project" value="UniProtKB-SubCell"/>
</dbReference>
<reference evidence="4 5" key="1">
    <citation type="journal article" date="2013" name="Genome Announc.">
        <title>Genome Sequence of the Pyrene- and Fluoranthene-Degrading Bacterium Cycloclasticus sp. Strain PY97M.</title>
        <authorList>
            <person name="Cui Z."/>
            <person name="Xu G."/>
            <person name="Li Q."/>
            <person name="Gao W."/>
            <person name="Zheng L."/>
        </authorList>
    </citation>
    <scope>NUCLEOTIDE SEQUENCE [LARGE SCALE GENOMIC DNA]</scope>
    <source>
        <strain evidence="4 5">PY97M</strain>
    </source>
</reference>
<keyword evidence="1 3" id="KW-0996">Nickel insertion</keyword>
<keyword evidence="5" id="KW-1185">Reference proteome</keyword>
<evidence type="ECO:0000313" key="4">
    <source>
        <dbReference type="EMBL" id="EPD13082.1"/>
    </source>
</evidence>
<dbReference type="InterPro" id="IPR038277">
    <property type="entry name" value="UreF_sf"/>
</dbReference>
<comment type="similarity">
    <text evidence="3">Belongs to the UreF family.</text>
</comment>
<gene>
    <name evidence="3" type="primary">ureF</name>
    <name evidence="4" type="ORF">L196_05555</name>
</gene>
<dbReference type="Proteomes" id="UP000015462">
    <property type="component" value="Unassembled WGS sequence"/>
</dbReference>
<comment type="subcellular location">
    <subcellularLocation>
        <location evidence="3">Cytoplasm</location>
    </subcellularLocation>
</comment>
<keyword evidence="3" id="KW-0963">Cytoplasm</keyword>
<dbReference type="PANTHER" id="PTHR33620:SF1">
    <property type="entry name" value="UREASE ACCESSORY PROTEIN F"/>
    <property type="match status" value="1"/>
</dbReference>
<dbReference type="PIRSF" id="PIRSF009467">
    <property type="entry name" value="Ureas_acces_UreF"/>
    <property type="match status" value="1"/>
</dbReference>
<dbReference type="EMBL" id="ASHL01000004">
    <property type="protein sequence ID" value="EPD13082.1"/>
    <property type="molecule type" value="Genomic_DNA"/>
</dbReference>
<dbReference type="PANTHER" id="PTHR33620">
    <property type="entry name" value="UREASE ACCESSORY PROTEIN F"/>
    <property type="match status" value="1"/>
</dbReference>
<dbReference type="Gene3D" id="1.10.4190.10">
    <property type="entry name" value="Urease accessory protein UreF"/>
    <property type="match status" value="1"/>
</dbReference>
<sequence length="225" mass="25194">MLESNVSLIRLLQLCSSALPIGGFTYSQGIEWAVEGHWVNSENDLRAWLLDLIKTNLQQLEIPVFLRMLRACEDNDELALKRWSDILLAYRETSELRLEENNRGRAMTRLLIDLEVEASIDLQSTLAKTQTAGFALAVNQWGIPVNIAAHGFAWTWLENLVISGVKLIPLGQVSGQRILRDLAKPLATAVEQGLEIFDEDIGSSSPALAHASARHETQYTRLFRS</sequence>
<comment type="caution">
    <text evidence="4">The sequence shown here is derived from an EMBL/GenBank/DDBJ whole genome shotgun (WGS) entry which is preliminary data.</text>
</comment>
<evidence type="ECO:0000313" key="5">
    <source>
        <dbReference type="Proteomes" id="UP000015462"/>
    </source>
</evidence>
<keyword evidence="2 3" id="KW-0143">Chaperone</keyword>
<evidence type="ECO:0000256" key="2">
    <source>
        <dbReference type="ARBA" id="ARBA00023186"/>
    </source>
</evidence>
<protein>
    <recommendedName>
        <fullName evidence="3">Urease accessory protein UreF</fullName>
    </recommendedName>
</protein>
<dbReference type="Pfam" id="PF01730">
    <property type="entry name" value="UreF"/>
    <property type="match status" value="1"/>
</dbReference>
<dbReference type="InterPro" id="IPR002639">
    <property type="entry name" value="UreF"/>
</dbReference>
<accession>A0AB33Z1C8</accession>
<evidence type="ECO:0000256" key="1">
    <source>
        <dbReference type="ARBA" id="ARBA00022988"/>
    </source>
</evidence>
<dbReference type="GO" id="GO:0016151">
    <property type="term" value="F:nickel cation binding"/>
    <property type="evidence" value="ECO:0007669"/>
    <property type="project" value="UniProtKB-UniRule"/>
</dbReference>
<dbReference type="AlphaFoldDB" id="A0AB33Z1C8"/>
<dbReference type="RefSeq" id="WP_016390252.1">
    <property type="nucleotide sequence ID" value="NZ_KE646807.1"/>
</dbReference>